<dbReference type="GO" id="GO:0008483">
    <property type="term" value="F:transaminase activity"/>
    <property type="evidence" value="ECO:0007669"/>
    <property type="project" value="UniProtKB-KW"/>
</dbReference>
<evidence type="ECO:0000313" key="4">
    <source>
        <dbReference type="EMBL" id="MBM0106217.1"/>
    </source>
</evidence>
<dbReference type="RefSeq" id="WP_203168329.1">
    <property type="nucleotide sequence ID" value="NZ_JAEVLS010000003.1"/>
</dbReference>
<dbReference type="InterPro" id="IPR015424">
    <property type="entry name" value="PyrdxlP-dep_Trfase"/>
</dbReference>
<reference evidence="4 5" key="1">
    <citation type="journal article" date="2021" name="Int. J. Syst. Evol. Microbiol.">
        <title>Steroidobacter gossypii sp. nov., isolated from soil of cotton cropping field.</title>
        <authorList>
            <person name="Huang R."/>
            <person name="Yang S."/>
            <person name="Zhen C."/>
            <person name="Liu W."/>
        </authorList>
    </citation>
    <scope>NUCLEOTIDE SEQUENCE [LARGE SCALE GENOMIC DNA]</scope>
    <source>
        <strain evidence="4 5">S1-65</strain>
    </source>
</reference>
<organism evidence="4 5">
    <name type="scientific">Steroidobacter gossypii</name>
    <dbReference type="NCBI Taxonomy" id="2805490"/>
    <lineage>
        <taxon>Bacteria</taxon>
        <taxon>Pseudomonadati</taxon>
        <taxon>Pseudomonadota</taxon>
        <taxon>Gammaproteobacteria</taxon>
        <taxon>Steroidobacterales</taxon>
        <taxon>Steroidobacteraceae</taxon>
        <taxon>Steroidobacter</taxon>
    </lineage>
</organism>
<keyword evidence="4" id="KW-0032">Aminotransferase</keyword>
<dbReference type="Gene3D" id="3.90.1150.10">
    <property type="entry name" value="Aspartate Aminotransferase, domain 1"/>
    <property type="match status" value="1"/>
</dbReference>
<evidence type="ECO:0000256" key="3">
    <source>
        <dbReference type="RuleBase" id="RU004508"/>
    </source>
</evidence>
<sequence>MGYIAPAGTRISLLEVLVGLGVGIAPTNAFDRLQDELATRARKPLCRLVASGRAAMTTILQAMYEISPDRGRNEVIVPGYTCYSVPAAIARAGLKPRLCDIDPATLSYDPAALARFDFSRVLAIVSANLYGIPNALHDIEALAARNGVFMLDDAAQSLGARLNGRAVGGFGDAGLYSFDKGKNITTIQGGAIVAGPPLAAAMERHWQALDAASTVETLSLSAKMLVYATLLRPSLYGVVHRLPFLGLGRTAYEPRYPIARYSRALASLAERQYRRLDAINAVRTANAGRLRDALSATRGVRMAQLLPGAEPVYARFPMFVTESARRASVVEALDRAGIGATTSYPNALADVPEVAAMVPAQDLNTPGAREVANTIVTLPTHGYCPPDLAARAARVVSEQLGR</sequence>
<dbReference type="InterPro" id="IPR015421">
    <property type="entry name" value="PyrdxlP-dep_Trfase_major"/>
</dbReference>
<name>A0ABS1WZ38_9GAMM</name>
<accession>A0ABS1WZ38</accession>
<dbReference type="PANTHER" id="PTHR30244:SF34">
    <property type="entry name" value="DTDP-4-AMINO-4,6-DIDEOXYGALACTOSE TRANSAMINASE"/>
    <property type="match status" value="1"/>
</dbReference>
<keyword evidence="5" id="KW-1185">Reference proteome</keyword>
<dbReference type="EMBL" id="JAEVLS010000003">
    <property type="protein sequence ID" value="MBM0106217.1"/>
    <property type="molecule type" value="Genomic_DNA"/>
</dbReference>
<gene>
    <name evidence="4" type="ORF">JM946_15905</name>
</gene>
<dbReference type="PANTHER" id="PTHR30244">
    <property type="entry name" value="TRANSAMINASE"/>
    <property type="match status" value="1"/>
</dbReference>
<evidence type="ECO:0000256" key="2">
    <source>
        <dbReference type="ARBA" id="ARBA00037999"/>
    </source>
</evidence>
<dbReference type="PIRSF" id="PIRSF000390">
    <property type="entry name" value="PLP_StrS"/>
    <property type="match status" value="1"/>
</dbReference>
<keyword evidence="4" id="KW-0808">Transferase</keyword>
<dbReference type="InterPro" id="IPR000653">
    <property type="entry name" value="DegT/StrS_aminotransferase"/>
</dbReference>
<evidence type="ECO:0000313" key="5">
    <source>
        <dbReference type="Proteomes" id="UP000661077"/>
    </source>
</evidence>
<evidence type="ECO:0000256" key="1">
    <source>
        <dbReference type="ARBA" id="ARBA00022898"/>
    </source>
</evidence>
<dbReference type="Pfam" id="PF01041">
    <property type="entry name" value="DegT_DnrJ_EryC1"/>
    <property type="match status" value="2"/>
</dbReference>
<dbReference type="Proteomes" id="UP000661077">
    <property type="component" value="Unassembled WGS sequence"/>
</dbReference>
<protein>
    <submittedName>
        <fullName evidence="4">DegT/DnrJ/EryC1/StrS family aminotransferase</fullName>
    </submittedName>
</protein>
<dbReference type="SUPFAM" id="SSF53383">
    <property type="entry name" value="PLP-dependent transferases"/>
    <property type="match status" value="1"/>
</dbReference>
<comment type="caution">
    <text evidence="4">The sequence shown here is derived from an EMBL/GenBank/DDBJ whole genome shotgun (WGS) entry which is preliminary data.</text>
</comment>
<keyword evidence="1 3" id="KW-0663">Pyridoxal phosphate</keyword>
<comment type="similarity">
    <text evidence="2 3">Belongs to the DegT/DnrJ/EryC1 family.</text>
</comment>
<proteinExistence type="inferred from homology"/>
<dbReference type="Gene3D" id="3.40.640.10">
    <property type="entry name" value="Type I PLP-dependent aspartate aminotransferase-like (Major domain)"/>
    <property type="match status" value="1"/>
</dbReference>
<dbReference type="InterPro" id="IPR015422">
    <property type="entry name" value="PyrdxlP-dep_Trfase_small"/>
</dbReference>